<protein>
    <recommendedName>
        <fullName evidence="1">SnoaL-like domain-containing protein</fullName>
    </recommendedName>
</protein>
<reference evidence="2 3" key="1">
    <citation type="journal article" date="2006" name="Extremophiles">
        <title>Characterization of Exiguobacterium isolates from the Siberian permafrost. Description of Exiguobacterium sibiricum sp. nov.</title>
        <authorList>
            <person name="Rodrigues D.F."/>
            <person name="Goris J."/>
            <person name="Vishnivetskaya T."/>
            <person name="Gilichinsky D."/>
            <person name="Thomashow M.F."/>
            <person name="Tiedje J.M."/>
        </authorList>
    </citation>
    <scope>NUCLEOTIDE SEQUENCE [LARGE SCALE GENOMIC DNA]</scope>
    <source>
        <strain evidence="3">DSM 17290 / CIP 109462 / JCM 13490 / 255-15</strain>
    </source>
</reference>
<reference evidence="4" key="4">
    <citation type="submission" date="2008-10" db="PDB data bank">
        <title>Crystal structure of NTF2-like protein of unknown function (YP_001812677.1) from EXIGUOBACTERIUM SP. 255-15 at 1.50 A resolution.</title>
        <authorList>
            <consortium name="Joint Center for Structural Genomics (JCSG)"/>
        </authorList>
    </citation>
    <scope>X-RAY CRYSTALLOGRAPHY (1.50 ANGSTROMS)</scope>
    <scope>DISULFIDE BONDS</scope>
</reference>
<dbReference type="SUPFAM" id="SSF54427">
    <property type="entry name" value="NTF2-like"/>
    <property type="match status" value="1"/>
</dbReference>
<evidence type="ECO:0000313" key="2">
    <source>
        <dbReference type="EMBL" id="ACB59660.1"/>
    </source>
</evidence>
<dbReference type="EMBL" id="CP001022">
    <property type="protein sequence ID" value="ACB59660.1"/>
    <property type="molecule type" value="Genomic_DNA"/>
</dbReference>
<dbReference type="InterPro" id="IPR037401">
    <property type="entry name" value="SnoaL-like"/>
</dbReference>
<dbReference type="AlphaFoldDB" id="B1YHC8"/>
<keyword evidence="4" id="KW-0002">3D-structure</keyword>
<dbReference type="InterPro" id="IPR032710">
    <property type="entry name" value="NTF2-like_dom_sf"/>
</dbReference>
<gene>
    <name evidence="2" type="ordered locus">Exig_0174</name>
</gene>
<evidence type="ECO:0007829" key="4">
    <source>
        <dbReference type="PDB" id="3ER7"/>
    </source>
</evidence>
<evidence type="ECO:0000313" key="3">
    <source>
        <dbReference type="Proteomes" id="UP000001681"/>
    </source>
</evidence>
<dbReference type="KEGG" id="esi:Exig_0174"/>
<feature type="domain" description="SnoaL-like" evidence="1">
    <location>
        <begin position="9"/>
        <end position="114"/>
    </location>
</feature>
<reference evidence="3" key="3">
    <citation type="submission" date="2008-04" db="EMBL/GenBank/DDBJ databases">
        <title>Complete sequence of chromosome of Exiguobacterium sibiricum 255-15.</title>
        <authorList>
            <consortium name="US DOE Joint Genome Institute"/>
            <person name="Copeland A."/>
            <person name="Lucas S."/>
            <person name="Lapidus A."/>
            <person name="Glavina del Rio T."/>
            <person name="Dalin E."/>
            <person name="Tice H."/>
            <person name="Bruce D."/>
            <person name="Goodwin L."/>
            <person name="Pitluck S."/>
            <person name="Kiss H."/>
            <person name="Chertkov O."/>
            <person name="Monk C."/>
            <person name="Brettin T."/>
            <person name="Detter J.C."/>
            <person name="Han C."/>
            <person name="Kuske C.R."/>
            <person name="Schmutz J."/>
            <person name="Larimer F."/>
            <person name="Land M."/>
            <person name="Hauser L."/>
            <person name="Kyrpides N."/>
            <person name="Mikhailova N."/>
            <person name="Vishnivetskaya T."/>
            <person name="Rodrigues D.F."/>
            <person name="Gilichinsky D."/>
            <person name="Tiedje J."/>
            <person name="Richardson P."/>
        </authorList>
    </citation>
    <scope>NUCLEOTIDE SEQUENCE [LARGE SCALE GENOMIC DNA]</scope>
    <source>
        <strain evidence="3">DSM 17290 / CIP 109462 / JCM 13490 / 255-15</strain>
    </source>
</reference>
<dbReference type="PDBsum" id="3ER7"/>
<dbReference type="PDB" id="3ER7">
    <property type="method" value="X-ray"/>
    <property type="resolution" value="1.50 A"/>
    <property type="chains" value="A/B=1-130"/>
</dbReference>
<evidence type="ECO:0000259" key="1">
    <source>
        <dbReference type="Pfam" id="PF12680"/>
    </source>
</evidence>
<keyword evidence="3" id="KW-1185">Reference proteome</keyword>
<dbReference type="Pfam" id="PF12680">
    <property type="entry name" value="SnoaL_2"/>
    <property type="match status" value="1"/>
</dbReference>
<dbReference type="Proteomes" id="UP000001681">
    <property type="component" value="Chromosome"/>
</dbReference>
<sequence length="130" mass="14742">MMNTTTLDRYFDLFDASRTDEKAFDDLISLFSDEITFVLNGQEQHGIDAWKQFVRMVFTANQDIKHMYAGWVPSETGDTMETRWAVCGKSADGSVFTQDGTDIARLNADGKIVYLANVPDDTAMFNQYND</sequence>
<dbReference type="eggNOG" id="ENOG5032QUU">
    <property type="taxonomic scope" value="Bacteria"/>
</dbReference>
<dbReference type="HOGENOM" id="CLU_139200_1_0_9"/>
<organism evidence="2 3">
    <name type="scientific">Exiguobacterium sibiricum (strain DSM 17290 / CCUG 55495 / CIP 109462 / JCM 13490 / 255-15)</name>
    <dbReference type="NCBI Taxonomy" id="262543"/>
    <lineage>
        <taxon>Bacteria</taxon>
        <taxon>Bacillati</taxon>
        <taxon>Bacillota</taxon>
        <taxon>Bacilli</taxon>
        <taxon>Bacillales</taxon>
        <taxon>Bacillales Family XII. Incertae Sedis</taxon>
        <taxon>Exiguobacterium</taxon>
    </lineage>
</organism>
<dbReference type="SMR" id="B1YHC8"/>
<proteinExistence type="evidence at protein level"/>
<dbReference type="EvolutionaryTrace" id="B1YHC8"/>
<feature type="disulfide bond" description="Interchain" evidence="4">
    <location>
        <position position="87"/>
    </location>
</feature>
<dbReference type="STRING" id="262543.Exig_0174"/>
<dbReference type="Gene3D" id="3.10.450.50">
    <property type="match status" value="1"/>
</dbReference>
<reference evidence="2 3" key="2">
    <citation type="journal article" date="2008" name="BMC Genomics">
        <title>Architecture of thermal adaptation in an Exiguobacterium sibiricum strain isolated from 3 million year old permafrost: a genome and transcriptome approach.</title>
        <authorList>
            <person name="Rodrigues D.F."/>
            <person name="Ivanova N."/>
            <person name="He Z."/>
            <person name="Huebner M."/>
            <person name="Zhou J."/>
            <person name="Tiedje J.M."/>
        </authorList>
    </citation>
    <scope>NUCLEOTIDE SEQUENCE [LARGE SCALE GENOMIC DNA]</scope>
    <source>
        <strain evidence="3">DSM 17290 / CIP 109462 / JCM 13490 / 255-15</strain>
    </source>
</reference>
<accession>B1YHC8</accession>
<name>B1YHC8_EXIS2</name>